<proteinExistence type="predicted"/>
<feature type="domain" description="N-acetyltransferase" evidence="1">
    <location>
        <begin position="1"/>
        <end position="151"/>
    </location>
</feature>
<protein>
    <submittedName>
        <fullName evidence="2">Ribosomal-protein-alanine N-acetyltransferase</fullName>
    </submittedName>
</protein>
<reference evidence="2 3" key="1">
    <citation type="submission" date="2018-03" db="EMBL/GenBank/DDBJ databases">
        <title>Genome sequence of Clostridium vincentii DSM 10228.</title>
        <authorList>
            <person name="Poehlein A."/>
            <person name="Daniel R."/>
        </authorList>
    </citation>
    <scope>NUCLEOTIDE SEQUENCE [LARGE SCALE GENOMIC DNA]</scope>
    <source>
        <strain evidence="2 3">DSM 10228</strain>
    </source>
</reference>
<dbReference type="InterPro" id="IPR000182">
    <property type="entry name" value="GNAT_dom"/>
</dbReference>
<dbReference type="PANTHER" id="PTHR43792">
    <property type="entry name" value="GNAT FAMILY, PUTATIVE (AFU_ORTHOLOGUE AFUA_3G00765)-RELATED-RELATED"/>
    <property type="match status" value="1"/>
</dbReference>
<name>A0A2T0BCD9_9CLOT</name>
<evidence type="ECO:0000313" key="2">
    <source>
        <dbReference type="EMBL" id="PRR81570.1"/>
    </source>
</evidence>
<keyword evidence="2" id="KW-0808">Transferase</keyword>
<dbReference type="Pfam" id="PF13302">
    <property type="entry name" value="Acetyltransf_3"/>
    <property type="match status" value="1"/>
</dbReference>
<sequence length="163" mass="19272">MEKQDLYRLFDICEDKQVRKYNSYHSILPDKKFILDNFHIAKRVNKNNLTIVSEKDIVIGFVNYQIKSEYICTIGITLGKRFWGRGYGKDSIVTLVNFLFDEKDIEEIEIEVAMPNVRAINCYKRCGFTKRNINKNSFKTDTGYVDTMNMNLYKEQFYNEDIG</sequence>
<dbReference type="OrthoDB" id="9795206at2"/>
<dbReference type="PROSITE" id="PS51186">
    <property type="entry name" value="GNAT"/>
    <property type="match status" value="1"/>
</dbReference>
<gene>
    <name evidence="2" type="ORF">CLVI_24080</name>
</gene>
<dbReference type="Proteomes" id="UP000239471">
    <property type="component" value="Unassembled WGS sequence"/>
</dbReference>
<dbReference type="InterPro" id="IPR051531">
    <property type="entry name" value="N-acetyltransferase"/>
</dbReference>
<evidence type="ECO:0000313" key="3">
    <source>
        <dbReference type="Proteomes" id="UP000239471"/>
    </source>
</evidence>
<accession>A0A2T0BCD9</accession>
<dbReference type="InterPro" id="IPR016181">
    <property type="entry name" value="Acyl_CoA_acyltransferase"/>
</dbReference>
<keyword evidence="3" id="KW-1185">Reference proteome</keyword>
<comment type="caution">
    <text evidence="2">The sequence shown here is derived from an EMBL/GenBank/DDBJ whole genome shotgun (WGS) entry which is preliminary data.</text>
</comment>
<evidence type="ECO:0000259" key="1">
    <source>
        <dbReference type="PROSITE" id="PS51186"/>
    </source>
</evidence>
<dbReference type="GO" id="GO:0016747">
    <property type="term" value="F:acyltransferase activity, transferring groups other than amino-acyl groups"/>
    <property type="evidence" value="ECO:0007669"/>
    <property type="project" value="InterPro"/>
</dbReference>
<organism evidence="2 3">
    <name type="scientific">Clostridium vincentii</name>
    <dbReference type="NCBI Taxonomy" id="52704"/>
    <lineage>
        <taxon>Bacteria</taxon>
        <taxon>Bacillati</taxon>
        <taxon>Bacillota</taxon>
        <taxon>Clostridia</taxon>
        <taxon>Eubacteriales</taxon>
        <taxon>Clostridiaceae</taxon>
        <taxon>Clostridium</taxon>
    </lineage>
</organism>
<dbReference type="Gene3D" id="3.40.630.30">
    <property type="match status" value="1"/>
</dbReference>
<dbReference type="EMBL" id="PVXQ01000027">
    <property type="protein sequence ID" value="PRR81570.1"/>
    <property type="molecule type" value="Genomic_DNA"/>
</dbReference>
<dbReference type="SUPFAM" id="SSF55729">
    <property type="entry name" value="Acyl-CoA N-acyltransferases (Nat)"/>
    <property type="match status" value="1"/>
</dbReference>
<dbReference type="AlphaFoldDB" id="A0A2T0BCD9"/>